<feature type="compositionally biased region" description="Basic and acidic residues" evidence="1">
    <location>
        <begin position="189"/>
        <end position="220"/>
    </location>
</feature>
<reference evidence="2 3" key="1">
    <citation type="submission" date="2015-01" db="EMBL/GenBank/DDBJ databases">
        <title>The Genome Sequence of Fonsecaea multimorphosa CBS 102226.</title>
        <authorList>
            <consortium name="The Broad Institute Genomics Platform"/>
            <person name="Cuomo C."/>
            <person name="de Hoog S."/>
            <person name="Gorbushina A."/>
            <person name="Stielow B."/>
            <person name="Teixiera M."/>
            <person name="Abouelleil A."/>
            <person name="Chapman S.B."/>
            <person name="Priest M."/>
            <person name="Young S.K."/>
            <person name="Wortman J."/>
            <person name="Nusbaum C."/>
            <person name="Birren B."/>
        </authorList>
    </citation>
    <scope>NUCLEOTIDE SEQUENCE [LARGE SCALE GENOMIC DNA]</scope>
    <source>
        <strain evidence="2 3">CBS 102226</strain>
    </source>
</reference>
<dbReference type="RefSeq" id="XP_016632959.1">
    <property type="nucleotide sequence ID" value="XM_016775800.1"/>
</dbReference>
<sequence length="461" mass="51682">MTAPSPPTSPTTPSRKRRSLRLSHVELHSQDATSPSPYTSGTTNGTTYSRRSSRTSQTSYQPRSPVTPRPMSSKSSRPPSFSQQRRPSRTSIHSNRSIEQYGDSNGLGNLADELGQAWDEDEDEDEGEGQSNFLEGLREGEVDQDSSMMRDLRSPYEMNDMHDFGFGMVVQSPHGQHDAQSPTLHVPQPRRDSRLQENKKPGHQRQESAYDGSDYGRDSEADQDEDAFPPIMRKRIRDLENLTRMCVNPEDAVSEGGGTVRRVIHGLKDLGPQANIEYGVTRLITAYTSMASHRTHKTRDLFTQSHSLMYGGTLWQLPEEMVDLLLDDITSLSSTIPFLRPQNPLLSLQILASQTEELTHTLRSLTDLLQESRLAASAATRKLKSVRDMVEDMSLEEELVENSILLIQAGDWDRRCRERQAARTCQEVCEGFADRWGLQCDVDLISLAEGRKQPAPVLVSG</sequence>
<dbReference type="Proteomes" id="UP000053411">
    <property type="component" value="Unassembled WGS sequence"/>
</dbReference>
<evidence type="ECO:0000313" key="2">
    <source>
        <dbReference type="EMBL" id="KIX98836.1"/>
    </source>
</evidence>
<feature type="compositionally biased region" description="Pro residues" evidence="1">
    <location>
        <begin position="1"/>
        <end position="10"/>
    </location>
</feature>
<name>A0A0D2IPH1_9EURO</name>
<gene>
    <name evidence="2" type="ORF">Z520_05297</name>
</gene>
<feature type="compositionally biased region" description="Low complexity" evidence="1">
    <location>
        <begin position="33"/>
        <end position="91"/>
    </location>
</feature>
<dbReference type="VEuPathDB" id="FungiDB:Z520_05297"/>
<dbReference type="GeneID" id="27711043"/>
<feature type="compositionally biased region" description="Acidic residues" evidence="1">
    <location>
        <begin position="118"/>
        <end position="128"/>
    </location>
</feature>
<organism evidence="2 3">
    <name type="scientific">Fonsecaea multimorphosa CBS 102226</name>
    <dbReference type="NCBI Taxonomy" id="1442371"/>
    <lineage>
        <taxon>Eukaryota</taxon>
        <taxon>Fungi</taxon>
        <taxon>Dikarya</taxon>
        <taxon>Ascomycota</taxon>
        <taxon>Pezizomycotina</taxon>
        <taxon>Eurotiomycetes</taxon>
        <taxon>Chaetothyriomycetidae</taxon>
        <taxon>Chaetothyriales</taxon>
        <taxon>Herpotrichiellaceae</taxon>
        <taxon>Fonsecaea</taxon>
    </lineage>
</organism>
<evidence type="ECO:0000256" key="1">
    <source>
        <dbReference type="SAM" id="MobiDB-lite"/>
    </source>
</evidence>
<feature type="region of interest" description="Disordered" evidence="1">
    <location>
        <begin position="167"/>
        <end position="228"/>
    </location>
</feature>
<accession>A0A0D2IPH1</accession>
<dbReference type="AlphaFoldDB" id="A0A0D2IPH1"/>
<dbReference type="OrthoDB" id="5427526at2759"/>
<dbReference type="EMBL" id="KN848070">
    <property type="protein sequence ID" value="KIX98836.1"/>
    <property type="molecule type" value="Genomic_DNA"/>
</dbReference>
<feature type="region of interest" description="Disordered" evidence="1">
    <location>
        <begin position="1"/>
        <end position="148"/>
    </location>
</feature>
<proteinExistence type="predicted"/>
<protein>
    <submittedName>
        <fullName evidence="2">Uncharacterized protein</fullName>
    </submittedName>
</protein>
<keyword evidence="3" id="KW-1185">Reference proteome</keyword>
<feature type="compositionally biased region" description="Polar residues" evidence="1">
    <location>
        <begin position="92"/>
        <end position="107"/>
    </location>
</feature>
<evidence type="ECO:0000313" key="3">
    <source>
        <dbReference type="Proteomes" id="UP000053411"/>
    </source>
</evidence>